<name>A0ABY7U7A2_9CORY</name>
<keyword evidence="2" id="KW-1185">Reference proteome</keyword>
<dbReference type="RefSeq" id="WP_022862060.1">
    <property type="nucleotide sequence ID" value="NZ_ATVG01000001.1"/>
</dbReference>
<dbReference type="EMBL" id="CP063189">
    <property type="protein sequence ID" value="WCZ32586.1"/>
    <property type="molecule type" value="Genomic_DNA"/>
</dbReference>
<protein>
    <recommendedName>
        <fullName evidence="3">YbjN domain-containing protein</fullName>
    </recommendedName>
</protein>
<evidence type="ECO:0008006" key="3">
    <source>
        <dbReference type="Google" id="ProtNLM"/>
    </source>
</evidence>
<proteinExistence type="predicted"/>
<evidence type="ECO:0000313" key="2">
    <source>
        <dbReference type="Proteomes" id="UP001220064"/>
    </source>
</evidence>
<gene>
    <name evidence="1" type="ORF">CMASS_05725</name>
</gene>
<dbReference type="Pfam" id="PF10722">
    <property type="entry name" value="YbjN"/>
    <property type="match status" value="1"/>
</dbReference>
<reference evidence="1 2" key="1">
    <citation type="submission" date="2020-10" db="EMBL/GenBank/DDBJ databases">
        <title>Complete genome sequence of Corynebacterium massiliense DSM 45435, type strain of Corynebacterium massiliense.</title>
        <authorList>
            <person name="Busche T."/>
            <person name="Kalinowski J."/>
            <person name="Ruckert C."/>
        </authorList>
    </citation>
    <scope>NUCLEOTIDE SEQUENCE [LARGE SCALE GENOMIC DNA]</scope>
    <source>
        <strain evidence="1 2">DSM 45435</strain>
    </source>
</reference>
<organism evidence="1 2">
    <name type="scientific">Corynebacterium massiliense DSM 45435</name>
    <dbReference type="NCBI Taxonomy" id="1121364"/>
    <lineage>
        <taxon>Bacteria</taxon>
        <taxon>Bacillati</taxon>
        <taxon>Actinomycetota</taxon>
        <taxon>Actinomycetes</taxon>
        <taxon>Mycobacteriales</taxon>
        <taxon>Corynebacteriaceae</taxon>
        <taxon>Corynebacterium</taxon>
    </lineage>
</organism>
<dbReference type="InterPro" id="IPR019660">
    <property type="entry name" value="Put_sensory_transdc_reg_YbjN"/>
</dbReference>
<dbReference type="Proteomes" id="UP001220064">
    <property type="component" value="Chromosome"/>
</dbReference>
<evidence type="ECO:0000313" key="1">
    <source>
        <dbReference type="EMBL" id="WCZ32586.1"/>
    </source>
</evidence>
<sequence length="164" mass="18495">MTHPDNEIAPDSAIEPLSLERIGDIFNAQNLDFRFEEQPVGDDETVRILRTGFSNAAIAFQHRDNTLICDSIWRGDIPADKAPEVLATINQWNTNHFAPTLRFFEAAGKSLAISGFRELHVGAGVTRNQLGAFVMSSLNSILESFNWLEQQYPDLVTWEEHNHD</sequence>
<accession>A0ABY7U7A2</accession>